<evidence type="ECO:0000313" key="1">
    <source>
        <dbReference type="EMBL" id="KAI0056257.1"/>
    </source>
</evidence>
<proteinExistence type="predicted"/>
<dbReference type="EMBL" id="MU277268">
    <property type="protein sequence ID" value="KAI0056257.1"/>
    <property type="molecule type" value="Genomic_DNA"/>
</dbReference>
<name>A0ACB8SJ38_9AGAM</name>
<gene>
    <name evidence="1" type="ORF">BV25DRAFT_1814387</name>
</gene>
<protein>
    <submittedName>
        <fullName evidence="1">Uncharacterized protein</fullName>
    </submittedName>
</protein>
<organism evidence="1 2">
    <name type="scientific">Artomyces pyxidatus</name>
    <dbReference type="NCBI Taxonomy" id="48021"/>
    <lineage>
        <taxon>Eukaryota</taxon>
        <taxon>Fungi</taxon>
        <taxon>Dikarya</taxon>
        <taxon>Basidiomycota</taxon>
        <taxon>Agaricomycotina</taxon>
        <taxon>Agaricomycetes</taxon>
        <taxon>Russulales</taxon>
        <taxon>Auriscalpiaceae</taxon>
        <taxon>Artomyces</taxon>
    </lineage>
</organism>
<reference evidence="1" key="2">
    <citation type="journal article" date="2022" name="New Phytol.">
        <title>Evolutionary transition to the ectomycorrhizal habit in the genomes of a hyperdiverse lineage of mushroom-forming fungi.</title>
        <authorList>
            <person name="Looney B."/>
            <person name="Miyauchi S."/>
            <person name="Morin E."/>
            <person name="Drula E."/>
            <person name="Courty P.E."/>
            <person name="Kohler A."/>
            <person name="Kuo A."/>
            <person name="LaButti K."/>
            <person name="Pangilinan J."/>
            <person name="Lipzen A."/>
            <person name="Riley R."/>
            <person name="Andreopoulos W."/>
            <person name="He G."/>
            <person name="Johnson J."/>
            <person name="Nolan M."/>
            <person name="Tritt A."/>
            <person name="Barry K.W."/>
            <person name="Grigoriev I.V."/>
            <person name="Nagy L.G."/>
            <person name="Hibbett D."/>
            <person name="Henrissat B."/>
            <person name="Matheny P.B."/>
            <person name="Labbe J."/>
            <person name="Martin F.M."/>
        </authorList>
    </citation>
    <scope>NUCLEOTIDE SEQUENCE</scope>
    <source>
        <strain evidence="1">HHB10654</strain>
    </source>
</reference>
<dbReference type="Proteomes" id="UP000814140">
    <property type="component" value="Unassembled WGS sequence"/>
</dbReference>
<evidence type="ECO:0000313" key="2">
    <source>
        <dbReference type="Proteomes" id="UP000814140"/>
    </source>
</evidence>
<accession>A0ACB8SJ38</accession>
<comment type="caution">
    <text evidence="1">The sequence shown here is derived from an EMBL/GenBank/DDBJ whole genome shotgun (WGS) entry which is preliminary data.</text>
</comment>
<sequence length="741" mass="81175">MLDGLPPVAPGGGAEVLPPNLIASPGSVASSWFANNGYYQKPAEDTYSAPTGQKYYSTADVPASEYVRNLSNPLSSNYTSSHFNPLVHNAVPSPLQSLTSPPTLPLQAAPPSSGLQENYALMPVQSWDTQSSLSAPSSLGLPVYSSSGFDLLSLLGRIATRPNPTITLGPVDMSCSFVVVDVRRYDSPIVYASPSFYRLTGYTDKEVLGRNCRFLQSPDGQVSKGDRRQHPNHENIALLRKCLASDKECQTSLTNYKKGGSAFINLVTVIPVPPLTETDDVIFHVGFQVDLTEQPNAILQKLRDGSYITNYNSSLPLLKPQISSLLGRDKRHQHYPMNAISQDLHKLLKDPAFVAASTLDVEDNGEYNEGNHPLSLLLLHAMPDFILVLSLKGAFLYVAPAIKRVLGYDPAELVGQNIKSYCHPADVVPLERELKESSNPPGPQESVFGQPGAPRAVNVLFRARAKDNAWTWIECTGRLHAEPGKGRKAIILSARPRAMPSLDWSLVPLPEAGAYETEVWGILSADATVLFMGTNIINMLGWGVGEIIGMCVGDFVDDASGSRHALEDALRRTAELKTDAPECVDCTMRKKTGEHVELTAVVYPLPRKAQPHVISQMRPIICQLRSAGAGPVVPRGPNAGPQGDMFAEFDTEREASWHVELQQLKIENQRLVDEIREMEKTIEGQEQQIAAVARPQEPPPVLQPPMPRAHMHAMEPAAHTMPEWMAALQHHQNLGKRRWEP</sequence>
<reference evidence="1" key="1">
    <citation type="submission" date="2021-03" db="EMBL/GenBank/DDBJ databases">
        <authorList>
            <consortium name="DOE Joint Genome Institute"/>
            <person name="Ahrendt S."/>
            <person name="Looney B.P."/>
            <person name="Miyauchi S."/>
            <person name="Morin E."/>
            <person name="Drula E."/>
            <person name="Courty P.E."/>
            <person name="Chicoki N."/>
            <person name="Fauchery L."/>
            <person name="Kohler A."/>
            <person name="Kuo A."/>
            <person name="Labutti K."/>
            <person name="Pangilinan J."/>
            <person name="Lipzen A."/>
            <person name="Riley R."/>
            <person name="Andreopoulos W."/>
            <person name="He G."/>
            <person name="Johnson J."/>
            <person name="Barry K.W."/>
            <person name="Grigoriev I.V."/>
            <person name="Nagy L."/>
            <person name="Hibbett D."/>
            <person name="Henrissat B."/>
            <person name="Matheny P.B."/>
            <person name="Labbe J."/>
            <person name="Martin F."/>
        </authorList>
    </citation>
    <scope>NUCLEOTIDE SEQUENCE</scope>
    <source>
        <strain evidence="1">HHB10654</strain>
    </source>
</reference>
<keyword evidence="2" id="KW-1185">Reference proteome</keyword>